<name>A9SDH1_PHYPA</name>
<evidence type="ECO:0000256" key="5">
    <source>
        <dbReference type="ARBA" id="ARBA00023242"/>
    </source>
</evidence>
<dbReference type="InterPro" id="IPR004827">
    <property type="entry name" value="bZIP"/>
</dbReference>
<sequence length="348" mass="38435">MCHGLIEERARICVPDLLRGFLNQDQPDYETHVDDSTSVYGNGSTSTLPDSSGLSDNTLVDMVNDYSTVVRKLDSEDVDDMEADAIASTGSLSTWFDCIKDDFCTAPKAVPTKSSLLVVKLSHQDASDPVAAAPKSRKTRKSALTEGRNHAVHDSEMDGVAPLLVDEKRKRRMSSNRASAQRSRQRKQKRLDELEILTAQLRLENATLSRRSKIAEQLAKNLKNEKNELAIKFEKLKKELEAARQPCAQGSPDSSNPSGIKSMNSSICNMDEGVAASSWTCVEQPKDNPRSVLMTLDDKKQNISSTDVSRGTFQELYDPIDLNQFDGVGVPDLLQEGWYGSFTECLNA</sequence>
<dbReference type="PaxDb" id="3218-PP1S68_33V6.2"/>
<dbReference type="GO" id="GO:0000976">
    <property type="term" value="F:transcription cis-regulatory region binding"/>
    <property type="evidence" value="ECO:0000318"/>
    <property type="project" value="GO_Central"/>
</dbReference>
<evidence type="ECO:0000313" key="10">
    <source>
        <dbReference type="Proteomes" id="UP000006727"/>
    </source>
</evidence>
<dbReference type="EnsemblPlants" id="Pp3c17_21430V3.1">
    <property type="protein sequence ID" value="Pp3c17_21430V3.1"/>
    <property type="gene ID" value="Pp3c17_21430"/>
</dbReference>
<dbReference type="Proteomes" id="UP000006727">
    <property type="component" value="Chromosome 17"/>
</dbReference>
<dbReference type="EnsemblPlants" id="Pp3c17_21430V3.4">
    <property type="protein sequence ID" value="Pp3c17_21430V3.4"/>
    <property type="gene ID" value="Pp3c17_21430"/>
</dbReference>
<dbReference type="RefSeq" id="XP_073396396.1">
    <property type="nucleotide sequence ID" value="XM_073540295.1"/>
</dbReference>
<gene>
    <name evidence="9" type="primary">LOC112293994</name>
    <name evidence="8" type="ORF">PHYPA_022430</name>
</gene>
<keyword evidence="5" id="KW-0539">Nucleus</keyword>
<dbReference type="HOGENOM" id="CLU_913346_0_0_1"/>
<keyword evidence="4" id="KW-0804">Transcription</keyword>
<dbReference type="Pfam" id="PF00170">
    <property type="entry name" value="bZIP_1"/>
    <property type="match status" value="1"/>
</dbReference>
<dbReference type="EMBL" id="ABEU02000017">
    <property type="protein sequence ID" value="PNR36579.1"/>
    <property type="molecule type" value="Genomic_DNA"/>
</dbReference>
<accession>A9SDH1</accession>
<reference evidence="9" key="3">
    <citation type="submission" date="2020-12" db="UniProtKB">
        <authorList>
            <consortium name="EnsemblPlants"/>
        </authorList>
    </citation>
    <scope>IDENTIFICATION</scope>
</reference>
<dbReference type="Gramene" id="Pp3c17_21430V3.1">
    <property type="protein sequence ID" value="Pp3c17_21430V3.1"/>
    <property type="gene ID" value="Pp3c17_21430"/>
</dbReference>
<dbReference type="SUPFAM" id="SSF57959">
    <property type="entry name" value="Leucine zipper domain"/>
    <property type="match status" value="1"/>
</dbReference>
<dbReference type="RefSeq" id="XP_073396397.1">
    <property type="nucleotide sequence ID" value="XM_073540296.1"/>
</dbReference>
<dbReference type="Gramene" id="Pp3c17_21430V3.2">
    <property type="protein sequence ID" value="Pp3c17_21430V3.2"/>
    <property type="gene ID" value="Pp3c17_21430"/>
</dbReference>
<evidence type="ECO:0000313" key="9">
    <source>
        <dbReference type="EnsemblPlants" id="Pp3c17_21430V3.1"/>
    </source>
</evidence>
<evidence type="ECO:0000313" key="8">
    <source>
        <dbReference type="EMBL" id="PNR36579.1"/>
    </source>
</evidence>
<organism evidence="8">
    <name type="scientific">Physcomitrium patens</name>
    <name type="common">Spreading-leaved earth moss</name>
    <name type="synonym">Physcomitrella patens</name>
    <dbReference type="NCBI Taxonomy" id="3218"/>
    <lineage>
        <taxon>Eukaryota</taxon>
        <taxon>Viridiplantae</taxon>
        <taxon>Streptophyta</taxon>
        <taxon>Embryophyta</taxon>
        <taxon>Bryophyta</taxon>
        <taxon>Bryophytina</taxon>
        <taxon>Bryopsida</taxon>
        <taxon>Funariidae</taxon>
        <taxon>Funariales</taxon>
        <taxon>Funariaceae</taxon>
        <taxon>Physcomitrium</taxon>
    </lineage>
</organism>
<dbReference type="InterPro" id="IPR046347">
    <property type="entry name" value="bZIP_sf"/>
</dbReference>
<evidence type="ECO:0000256" key="4">
    <source>
        <dbReference type="ARBA" id="ARBA00023163"/>
    </source>
</evidence>
<dbReference type="PANTHER" id="PTHR45764:SF38">
    <property type="entry name" value="BZIP TRANSCRIPTION FACTOR 44"/>
    <property type="match status" value="1"/>
</dbReference>
<proteinExistence type="predicted"/>
<dbReference type="PROSITE" id="PS50217">
    <property type="entry name" value="BZIP"/>
    <property type="match status" value="1"/>
</dbReference>
<dbReference type="AlphaFoldDB" id="A9SDH1"/>
<keyword evidence="3" id="KW-0238">DNA-binding</keyword>
<dbReference type="RefSeq" id="XP_073396395.1">
    <property type="nucleotide sequence ID" value="XM_073540294.1"/>
</dbReference>
<reference evidence="8 10" key="2">
    <citation type="journal article" date="2018" name="Plant J.">
        <title>The Physcomitrella patens chromosome-scale assembly reveals moss genome structure and evolution.</title>
        <authorList>
            <person name="Lang D."/>
            <person name="Ullrich K.K."/>
            <person name="Murat F."/>
            <person name="Fuchs J."/>
            <person name="Jenkins J."/>
            <person name="Haas F.B."/>
            <person name="Piednoel M."/>
            <person name="Gundlach H."/>
            <person name="Van Bel M."/>
            <person name="Meyberg R."/>
            <person name="Vives C."/>
            <person name="Morata J."/>
            <person name="Symeonidi A."/>
            <person name="Hiss M."/>
            <person name="Muchero W."/>
            <person name="Kamisugi Y."/>
            <person name="Saleh O."/>
            <person name="Blanc G."/>
            <person name="Decker E.L."/>
            <person name="van Gessel N."/>
            <person name="Grimwood J."/>
            <person name="Hayes R.D."/>
            <person name="Graham S.W."/>
            <person name="Gunter L.E."/>
            <person name="McDaniel S.F."/>
            <person name="Hoernstein S.N.W."/>
            <person name="Larsson A."/>
            <person name="Li F.W."/>
            <person name="Perroud P.F."/>
            <person name="Phillips J."/>
            <person name="Ranjan P."/>
            <person name="Rokshar D.S."/>
            <person name="Rothfels C.J."/>
            <person name="Schneider L."/>
            <person name="Shu S."/>
            <person name="Stevenson D.W."/>
            <person name="Thummler F."/>
            <person name="Tillich M."/>
            <person name="Villarreal Aguilar J.C."/>
            <person name="Widiez T."/>
            <person name="Wong G.K."/>
            <person name="Wymore A."/>
            <person name="Zhang Y."/>
            <person name="Zimmer A.D."/>
            <person name="Quatrano R.S."/>
            <person name="Mayer K.F.X."/>
            <person name="Goodstein D."/>
            <person name="Casacuberta J.M."/>
            <person name="Vandepoele K."/>
            <person name="Reski R."/>
            <person name="Cuming A.C."/>
            <person name="Tuskan G.A."/>
            <person name="Maumus F."/>
            <person name="Salse J."/>
            <person name="Schmutz J."/>
            <person name="Rensing S.A."/>
        </authorList>
    </citation>
    <scope>NUCLEOTIDE SEQUENCE [LARGE SCALE GENOMIC DNA]</scope>
    <source>
        <strain evidence="9 10">cv. Gransden 2004</strain>
    </source>
</reference>
<dbReference type="Gramene" id="Pp3c17_21430V3.5">
    <property type="protein sequence ID" value="Pp3c17_21430V3.5"/>
    <property type="gene ID" value="Pp3c17_21430"/>
</dbReference>
<dbReference type="PROSITE" id="PS00036">
    <property type="entry name" value="BZIP_BASIC"/>
    <property type="match status" value="1"/>
</dbReference>
<reference evidence="8 10" key="1">
    <citation type="journal article" date="2008" name="Science">
        <title>The Physcomitrella genome reveals evolutionary insights into the conquest of land by plants.</title>
        <authorList>
            <person name="Rensing S."/>
            <person name="Lang D."/>
            <person name="Zimmer A."/>
            <person name="Terry A."/>
            <person name="Salamov A."/>
            <person name="Shapiro H."/>
            <person name="Nishiyama T."/>
            <person name="Perroud P.-F."/>
            <person name="Lindquist E."/>
            <person name="Kamisugi Y."/>
            <person name="Tanahashi T."/>
            <person name="Sakakibara K."/>
            <person name="Fujita T."/>
            <person name="Oishi K."/>
            <person name="Shin-I T."/>
            <person name="Kuroki Y."/>
            <person name="Toyoda A."/>
            <person name="Suzuki Y."/>
            <person name="Hashimoto A."/>
            <person name="Yamaguchi K."/>
            <person name="Sugano A."/>
            <person name="Kohara Y."/>
            <person name="Fujiyama A."/>
            <person name="Anterola A."/>
            <person name="Aoki S."/>
            <person name="Ashton N."/>
            <person name="Barbazuk W.B."/>
            <person name="Barker E."/>
            <person name="Bennetzen J."/>
            <person name="Bezanilla M."/>
            <person name="Blankenship R."/>
            <person name="Cho S.H."/>
            <person name="Dutcher S."/>
            <person name="Estelle M."/>
            <person name="Fawcett J.A."/>
            <person name="Gundlach H."/>
            <person name="Hanada K."/>
            <person name="Heyl A."/>
            <person name="Hicks K.A."/>
            <person name="Hugh J."/>
            <person name="Lohr M."/>
            <person name="Mayer K."/>
            <person name="Melkozernov A."/>
            <person name="Murata T."/>
            <person name="Nelson D."/>
            <person name="Pils B."/>
            <person name="Prigge M."/>
            <person name="Reiss B."/>
            <person name="Renner T."/>
            <person name="Rombauts S."/>
            <person name="Rushton P."/>
            <person name="Sanderfoot A."/>
            <person name="Schween G."/>
            <person name="Shiu S.-H."/>
            <person name="Stueber K."/>
            <person name="Theodoulou F.L."/>
            <person name="Tu H."/>
            <person name="Van de Peer Y."/>
            <person name="Verrier P.J."/>
            <person name="Waters E."/>
            <person name="Wood A."/>
            <person name="Yang L."/>
            <person name="Cove D."/>
            <person name="Cuming A."/>
            <person name="Hasebe M."/>
            <person name="Lucas S."/>
            <person name="Mishler D.B."/>
            <person name="Reski R."/>
            <person name="Grigoriev I."/>
            <person name="Quatrano R.S."/>
            <person name="Boore J.L."/>
        </authorList>
    </citation>
    <scope>NUCLEOTIDE SEQUENCE [LARGE SCALE GENOMIC DNA]</scope>
    <source>
        <strain evidence="9 10">cv. Gransden 2004</strain>
    </source>
</reference>
<dbReference type="GO" id="GO:0003700">
    <property type="term" value="F:DNA-binding transcription factor activity"/>
    <property type="evidence" value="ECO:0000318"/>
    <property type="project" value="GO_Central"/>
</dbReference>
<feature type="region of interest" description="Disordered" evidence="6">
    <location>
        <begin position="166"/>
        <end position="189"/>
    </location>
</feature>
<keyword evidence="2" id="KW-0805">Transcription regulation</keyword>
<dbReference type="EnsemblPlants" id="Pp3c17_21430V3.2">
    <property type="protein sequence ID" value="Pp3c17_21430V3.2"/>
    <property type="gene ID" value="Pp3c17_21430"/>
</dbReference>
<feature type="region of interest" description="Disordered" evidence="6">
    <location>
        <begin position="32"/>
        <end position="54"/>
    </location>
</feature>
<evidence type="ECO:0000259" key="7">
    <source>
        <dbReference type="PROSITE" id="PS50217"/>
    </source>
</evidence>
<evidence type="ECO:0000256" key="2">
    <source>
        <dbReference type="ARBA" id="ARBA00023015"/>
    </source>
</evidence>
<dbReference type="GO" id="GO:0045893">
    <property type="term" value="P:positive regulation of DNA-templated transcription"/>
    <property type="evidence" value="ECO:0000318"/>
    <property type="project" value="GO_Central"/>
</dbReference>
<dbReference type="Gramene" id="Pp3c17_21430V3.4">
    <property type="protein sequence ID" value="Pp3c17_21430V3.4"/>
    <property type="gene ID" value="Pp3c17_21430"/>
</dbReference>
<feature type="region of interest" description="Disordered" evidence="6">
    <location>
        <begin position="125"/>
        <end position="154"/>
    </location>
</feature>
<feature type="compositionally biased region" description="Polar residues" evidence="6">
    <location>
        <begin position="36"/>
        <end position="54"/>
    </location>
</feature>
<dbReference type="GO" id="GO:0046982">
    <property type="term" value="F:protein heterodimerization activity"/>
    <property type="evidence" value="ECO:0007669"/>
    <property type="project" value="UniProtKB-ARBA"/>
</dbReference>
<evidence type="ECO:0000256" key="1">
    <source>
        <dbReference type="ARBA" id="ARBA00004123"/>
    </source>
</evidence>
<comment type="subcellular location">
    <subcellularLocation>
        <location evidence="1">Nucleus</location>
    </subcellularLocation>
</comment>
<dbReference type="Gene3D" id="1.20.5.170">
    <property type="match status" value="1"/>
</dbReference>
<dbReference type="RefSeq" id="XP_024399812.1">
    <property type="nucleotide sequence ID" value="XM_024544044.2"/>
</dbReference>
<protein>
    <recommendedName>
        <fullName evidence="7">BZIP domain-containing protein</fullName>
    </recommendedName>
</protein>
<dbReference type="GO" id="GO:0005634">
    <property type="term" value="C:nucleus"/>
    <property type="evidence" value="ECO:0000318"/>
    <property type="project" value="GO_Central"/>
</dbReference>
<feature type="domain" description="BZIP" evidence="7">
    <location>
        <begin position="166"/>
        <end position="229"/>
    </location>
</feature>
<dbReference type="EnsemblPlants" id="Pp3c17_21430V3.5">
    <property type="protein sequence ID" value="Pp3c17_21430V3.5"/>
    <property type="gene ID" value="Pp3c17_21430"/>
</dbReference>
<dbReference type="CDD" id="cd14702">
    <property type="entry name" value="bZIP_plant_GBF1"/>
    <property type="match status" value="1"/>
</dbReference>
<dbReference type="GeneID" id="112293994"/>
<dbReference type="PANTHER" id="PTHR45764">
    <property type="entry name" value="BZIP TRANSCRIPTION FACTOR 44"/>
    <property type="match status" value="1"/>
</dbReference>
<dbReference type="EnsemblPlants" id="Pp3c17_21430V3.3">
    <property type="protein sequence ID" value="Pp3c17_21430V3.3"/>
    <property type="gene ID" value="Pp3c17_21430"/>
</dbReference>
<keyword evidence="10" id="KW-1185">Reference proteome</keyword>
<dbReference type="SMART" id="SM00338">
    <property type="entry name" value="BRLZ"/>
    <property type="match status" value="1"/>
</dbReference>
<evidence type="ECO:0000256" key="6">
    <source>
        <dbReference type="SAM" id="MobiDB-lite"/>
    </source>
</evidence>
<dbReference type="InterPro" id="IPR045314">
    <property type="entry name" value="bZIP_plant_GBF1"/>
</dbReference>
<evidence type="ECO:0000256" key="3">
    <source>
        <dbReference type="ARBA" id="ARBA00023125"/>
    </source>
</evidence>
<dbReference type="Gramene" id="Pp3c17_21430V3.3">
    <property type="protein sequence ID" value="Pp3c17_21430V3.3"/>
    <property type="gene ID" value="Pp3c17_21430"/>
</dbReference>